<organism evidence="2 3">
    <name type="scientific">Protopolystoma xenopodis</name>
    <dbReference type="NCBI Taxonomy" id="117903"/>
    <lineage>
        <taxon>Eukaryota</taxon>
        <taxon>Metazoa</taxon>
        <taxon>Spiralia</taxon>
        <taxon>Lophotrochozoa</taxon>
        <taxon>Platyhelminthes</taxon>
        <taxon>Monogenea</taxon>
        <taxon>Polyopisthocotylea</taxon>
        <taxon>Polystomatidea</taxon>
        <taxon>Polystomatidae</taxon>
        <taxon>Protopolystoma</taxon>
    </lineage>
</organism>
<keyword evidence="3" id="KW-1185">Reference proteome</keyword>
<accession>A0A448WRE8</accession>
<protein>
    <submittedName>
        <fullName evidence="2">Uncharacterized protein</fullName>
    </submittedName>
</protein>
<feature type="region of interest" description="Disordered" evidence="1">
    <location>
        <begin position="1"/>
        <end position="29"/>
    </location>
</feature>
<gene>
    <name evidence="2" type="ORF">PXEA_LOCUS11725</name>
</gene>
<proteinExistence type="predicted"/>
<dbReference type="AlphaFoldDB" id="A0A448WRE8"/>
<sequence length="318" mass="34631">MARLPDDAGKTSGNVPDPRSDCGNDNAYNGLRTRRVPLRLHTNITNDSGYKKSKTRLDFVLKFAVSLTSNDNAHPSRKAVPLRRINASPSPAGFEPWVHGKPTSSDVASIRDCLKLFTPSSRGRPFEVSSDGRLVAALHSFFTFRTFYLPGKVKPPCLFTIIVYAGAIARAFRSNILGYFKETCDLRRRLHFVSEAQFAVTTRRHFAETVREGEAIPALVGIDTDAIVAVRSDHISAPIAELHSAGLVSGQRAERRCVQTTVTLVMAVGLLTVLGQAFAGDRAIPRCVAPTGVTWMTLGAAVVWQSSAGRDDPVLLFP</sequence>
<evidence type="ECO:0000313" key="2">
    <source>
        <dbReference type="EMBL" id="VEL18285.1"/>
    </source>
</evidence>
<evidence type="ECO:0000256" key="1">
    <source>
        <dbReference type="SAM" id="MobiDB-lite"/>
    </source>
</evidence>
<reference evidence="2" key="1">
    <citation type="submission" date="2018-11" db="EMBL/GenBank/DDBJ databases">
        <authorList>
            <consortium name="Pathogen Informatics"/>
        </authorList>
    </citation>
    <scope>NUCLEOTIDE SEQUENCE</scope>
</reference>
<evidence type="ECO:0000313" key="3">
    <source>
        <dbReference type="Proteomes" id="UP000784294"/>
    </source>
</evidence>
<comment type="caution">
    <text evidence="2">The sequence shown here is derived from an EMBL/GenBank/DDBJ whole genome shotgun (WGS) entry which is preliminary data.</text>
</comment>
<dbReference type="Proteomes" id="UP000784294">
    <property type="component" value="Unassembled WGS sequence"/>
</dbReference>
<dbReference type="EMBL" id="CAAALY010036327">
    <property type="protein sequence ID" value="VEL18285.1"/>
    <property type="molecule type" value="Genomic_DNA"/>
</dbReference>
<name>A0A448WRE8_9PLAT</name>